<dbReference type="PANTHER" id="PTHR37014">
    <property type="entry name" value="EXPRESSION LETHALITY PROTEIN HEL10, PUTATIVE (AFU_ORTHOLOGUE AFUA_1G06580)-RELATED"/>
    <property type="match status" value="1"/>
</dbReference>
<feature type="region of interest" description="Disordered" evidence="1">
    <location>
        <begin position="201"/>
        <end position="243"/>
    </location>
</feature>
<dbReference type="AlphaFoldDB" id="A0A225AJW9"/>
<feature type="compositionally biased region" description="Basic residues" evidence="1">
    <location>
        <begin position="201"/>
        <end position="220"/>
    </location>
</feature>
<feature type="compositionally biased region" description="Basic and acidic residues" evidence="1">
    <location>
        <begin position="232"/>
        <end position="243"/>
    </location>
</feature>
<dbReference type="RefSeq" id="XP_020115930.1">
    <property type="nucleotide sequence ID" value="XM_020263824.1"/>
</dbReference>
<evidence type="ECO:0000313" key="2">
    <source>
        <dbReference type="EMBL" id="OKL55809.1"/>
    </source>
</evidence>
<accession>A0A225AJW9</accession>
<dbReference type="PANTHER" id="PTHR37014:SF1">
    <property type="entry name" value="EXPRESSION LETHALITY PROTEIN HEL10, PUTATIVE (AFU_ORTHOLOGUE AFUA_1G06580)-RELATED"/>
    <property type="match status" value="1"/>
</dbReference>
<protein>
    <recommendedName>
        <fullName evidence="4">Glycine zipper 2TM domain-containing protein</fullName>
    </recommendedName>
</protein>
<evidence type="ECO:0008006" key="4">
    <source>
        <dbReference type="Google" id="ProtNLM"/>
    </source>
</evidence>
<dbReference type="STRING" id="1441469.A0A225AJW9"/>
<dbReference type="EMBL" id="LFMY01000017">
    <property type="protein sequence ID" value="OKL55809.1"/>
    <property type="molecule type" value="Genomic_DNA"/>
</dbReference>
<reference evidence="2 3" key="1">
    <citation type="submission" date="2015-06" db="EMBL/GenBank/DDBJ databases">
        <title>Talaromyces atroroseus IBT 11181 draft genome.</title>
        <authorList>
            <person name="Rasmussen K.B."/>
            <person name="Rasmussen S."/>
            <person name="Petersen B."/>
            <person name="Sicheritz-Ponten T."/>
            <person name="Mortensen U.H."/>
            <person name="Thrane U."/>
        </authorList>
    </citation>
    <scope>NUCLEOTIDE SEQUENCE [LARGE SCALE GENOMIC DNA]</scope>
    <source>
        <strain evidence="2 3">IBT 11181</strain>
    </source>
</reference>
<comment type="caution">
    <text evidence="2">The sequence shown here is derived from an EMBL/GenBank/DDBJ whole genome shotgun (WGS) entry which is preliminary data.</text>
</comment>
<feature type="region of interest" description="Disordered" evidence="1">
    <location>
        <begin position="66"/>
        <end position="94"/>
    </location>
</feature>
<keyword evidence="3" id="KW-1185">Reference proteome</keyword>
<evidence type="ECO:0000313" key="3">
    <source>
        <dbReference type="Proteomes" id="UP000214365"/>
    </source>
</evidence>
<organism evidence="2 3">
    <name type="scientific">Talaromyces atroroseus</name>
    <dbReference type="NCBI Taxonomy" id="1441469"/>
    <lineage>
        <taxon>Eukaryota</taxon>
        <taxon>Fungi</taxon>
        <taxon>Dikarya</taxon>
        <taxon>Ascomycota</taxon>
        <taxon>Pezizomycotina</taxon>
        <taxon>Eurotiomycetes</taxon>
        <taxon>Eurotiomycetidae</taxon>
        <taxon>Eurotiales</taxon>
        <taxon>Trichocomaceae</taxon>
        <taxon>Talaromyces</taxon>
        <taxon>Talaromyces sect. Trachyspermi</taxon>
    </lineage>
</organism>
<sequence length="243" mass="26876">MSASSYLNDQHHTDRLQAGYQQGYSEQQQHQQHNYQIYGNKQPHGPGYGQGYSHVGGYEQGLLYTPGEHGYHPNNTGSAQEYYYGSNEPSSSYQGVTHIPHGAEQQHSPSAASPLHMEQAYTQVQVGEDATPADGERGLGGGLLGSVAGVVAGHQVHHGVLGAVGGGIAGSLLENHFKKQKHKHDEHEDEYEYAYEHRRRNHHGHHHHHHHRHSRHRSHSRNGSGGSSNGDDGFREEEGYYGH</sequence>
<dbReference type="GeneID" id="31008685"/>
<evidence type="ECO:0000256" key="1">
    <source>
        <dbReference type="SAM" id="MobiDB-lite"/>
    </source>
</evidence>
<proteinExistence type="predicted"/>
<name>A0A225AJW9_TALAT</name>
<gene>
    <name evidence="2" type="ORF">UA08_08929</name>
</gene>
<dbReference type="Proteomes" id="UP000214365">
    <property type="component" value="Unassembled WGS sequence"/>
</dbReference>